<dbReference type="OrthoDB" id="9801155at2"/>
<dbReference type="InterPro" id="IPR036396">
    <property type="entry name" value="Cyt_P450_sf"/>
</dbReference>
<dbReference type="PRINTS" id="PR00359">
    <property type="entry name" value="BP450"/>
</dbReference>
<evidence type="ECO:0000256" key="1">
    <source>
        <dbReference type="ARBA" id="ARBA00001971"/>
    </source>
</evidence>
<gene>
    <name evidence="4" type="ORF">EKH80_06465</name>
</gene>
<dbReference type="GO" id="GO:0016705">
    <property type="term" value="F:oxidoreductase activity, acting on paired donors, with incorporation or reduction of molecular oxygen"/>
    <property type="evidence" value="ECO:0007669"/>
    <property type="project" value="InterPro"/>
</dbReference>
<comment type="similarity">
    <text evidence="2 3">Belongs to the cytochrome P450 family.</text>
</comment>
<comment type="cofactor">
    <cofactor evidence="1">
        <name>heme</name>
        <dbReference type="ChEBI" id="CHEBI:30413"/>
    </cofactor>
</comment>
<dbReference type="PRINTS" id="PR00385">
    <property type="entry name" value="P450"/>
</dbReference>
<dbReference type="GO" id="GO:0005506">
    <property type="term" value="F:iron ion binding"/>
    <property type="evidence" value="ECO:0007669"/>
    <property type="project" value="InterPro"/>
</dbReference>
<dbReference type="GO" id="GO:0004497">
    <property type="term" value="F:monooxygenase activity"/>
    <property type="evidence" value="ECO:0007669"/>
    <property type="project" value="UniProtKB-KW"/>
</dbReference>
<evidence type="ECO:0000313" key="4">
    <source>
        <dbReference type="EMBL" id="RUL77526.1"/>
    </source>
</evidence>
<dbReference type="InterPro" id="IPR001128">
    <property type="entry name" value="Cyt_P450"/>
</dbReference>
<organism evidence="4 5">
    <name type="scientific">Dyella choica</name>
    <dbReference type="NCBI Taxonomy" id="1927959"/>
    <lineage>
        <taxon>Bacteria</taxon>
        <taxon>Pseudomonadati</taxon>
        <taxon>Pseudomonadota</taxon>
        <taxon>Gammaproteobacteria</taxon>
        <taxon>Lysobacterales</taxon>
        <taxon>Rhodanobacteraceae</taxon>
        <taxon>Dyella</taxon>
    </lineage>
</organism>
<dbReference type="RefSeq" id="WP_126683921.1">
    <property type="nucleotide sequence ID" value="NZ_RYYV01000004.1"/>
</dbReference>
<dbReference type="InterPro" id="IPR002397">
    <property type="entry name" value="Cyt_P450_B"/>
</dbReference>
<reference evidence="4 5" key="1">
    <citation type="submission" date="2018-12" db="EMBL/GenBank/DDBJ databases">
        <title>Dyella dinghuensis sp. nov. DHOA06 and Dyella choica sp. nov. 4M-K27, isolated from forest soil.</title>
        <authorList>
            <person name="Qiu L.-H."/>
            <person name="Gao Z.-H."/>
        </authorList>
    </citation>
    <scope>NUCLEOTIDE SEQUENCE [LARGE SCALE GENOMIC DNA]</scope>
    <source>
        <strain evidence="4 5">4M-K27</strain>
    </source>
</reference>
<dbReference type="PANTHER" id="PTHR46696">
    <property type="entry name" value="P450, PUTATIVE (EUROFUNG)-RELATED"/>
    <property type="match status" value="1"/>
</dbReference>
<comment type="caution">
    <text evidence="4">The sequence shown here is derived from an EMBL/GenBank/DDBJ whole genome shotgun (WGS) entry which is preliminary data.</text>
</comment>
<keyword evidence="3" id="KW-0349">Heme</keyword>
<keyword evidence="3" id="KW-0503">Monooxygenase</keyword>
<accession>A0A432M8F0</accession>
<dbReference type="Gene3D" id="1.10.630.10">
    <property type="entry name" value="Cytochrome P450"/>
    <property type="match status" value="1"/>
</dbReference>
<dbReference type="AlphaFoldDB" id="A0A432M8F0"/>
<keyword evidence="3" id="KW-0479">Metal-binding</keyword>
<sequence>MLRFDPLAEALHEAPYDYYARYRNIAPVHWGKPVNAGIEGGWYVLGNALTRAILADSRFGRESHRSADPGLLPPELQELYHLVDHWVMFRDPPYHTTLRSALADAFSRDALQVMHDRCRDIACAMTARIEQRASLDVMADYAIPYVLTCLCLFVGVPVEDAPWIRMWAKPLAQALDVKRSPDVYACAAEAARTLRAYVGAQLKLAGDRDANTVIAQLGNAISLGRLSRQQAIDSIILILVTGQETSRNLICNGVLSLLRHRDALVELAANPAERSAAVVEETLRFESPVHLAGRVVREDIECEGYRFCAGDSVVCCLAAANRDPQDVGDPDRFDPSRPKIRHVSFGAGIHTCLGVGLARHEARAAFESLAPVLCRAELVDEPPDWRRSVLFRSLETLCIRLGDP</sequence>
<protein>
    <submittedName>
        <fullName evidence="4">Cytochrome P450</fullName>
    </submittedName>
</protein>
<evidence type="ECO:0000313" key="5">
    <source>
        <dbReference type="Proteomes" id="UP000274358"/>
    </source>
</evidence>
<dbReference type="PANTHER" id="PTHR46696:SF1">
    <property type="entry name" value="CYTOCHROME P450 YJIB-RELATED"/>
    <property type="match status" value="1"/>
</dbReference>
<evidence type="ECO:0000256" key="3">
    <source>
        <dbReference type="RuleBase" id="RU000461"/>
    </source>
</evidence>
<keyword evidence="3" id="KW-0408">Iron</keyword>
<keyword evidence="3" id="KW-0560">Oxidoreductase</keyword>
<dbReference type="PROSITE" id="PS00086">
    <property type="entry name" value="CYTOCHROME_P450"/>
    <property type="match status" value="1"/>
</dbReference>
<dbReference type="GO" id="GO:0020037">
    <property type="term" value="F:heme binding"/>
    <property type="evidence" value="ECO:0007669"/>
    <property type="project" value="InterPro"/>
</dbReference>
<dbReference type="SUPFAM" id="SSF48264">
    <property type="entry name" value="Cytochrome P450"/>
    <property type="match status" value="1"/>
</dbReference>
<name>A0A432M8F0_9GAMM</name>
<proteinExistence type="inferred from homology"/>
<evidence type="ECO:0000256" key="2">
    <source>
        <dbReference type="ARBA" id="ARBA00010617"/>
    </source>
</evidence>
<dbReference type="EMBL" id="RYYV01000004">
    <property type="protein sequence ID" value="RUL77526.1"/>
    <property type="molecule type" value="Genomic_DNA"/>
</dbReference>
<dbReference type="Pfam" id="PF00067">
    <property type="entry name" value="p450"/>
    <property type="match status" value="1"/>
</dbReference>
<dbReference type="InterPro" id="IPR017972">
    <property type="entry name" value="Cyt_P450_CS"/>
</dbReference>
<dbReference type="Proteomes" id="UP000274358">
    <property type="component" value="Unassembled WGS sequence"/>
</dbReference>
<keyword evidence="5" id="KW-1185">Reference proteome</keyword>